<comment type="caution">
    <text evidence="12">The sequence shown here is derived from an EMBL/GenBank/DDBJ whole genome shotgun (WGS) entry which is preliminary data.</text>
</comment>
<organism evidence="12 13">
    <name type="scientific">Paracidovorax wautersii</name>
    <dbReference type="NCBI Taxonomy" id="1177982"/>
    <lineage>
        <taxon>Bacteria</taxon>
        <taxon>Pseudomonadati</taxon>
        <taxon>Pseudomonadota</taxon>
        <taxon>Betaproteobacteria</taxon>
        <taxon>Burkholderiales</taxon>
        <taxon>Comamonadaceae</taxon>
        <taxon>Paracidovorax</taxon>
    </lineage>
</organism>
<comment type="subcellular location">
    <subcellularLocation>
        <location evidence="1 9">Cell inner membrane</location>
        <topology evidence="1 9">Multi-pass membrane protein</topology>
    </subcellularLocation>
</comment>
<dbReference type="GO" id="GO:0015740">
    <property type="term" value="P:C4-dicarboxylate transport"/>
    <property type="evidence" value="ECO:0007669"/>
    <property type="project" value="TreeGrafter"/>
</dbReference>
<keyword evidence="2 9" id="KW-0813">Transport</keyword>
<feature type="domain" description="Tripartite ATP-independent periplasmic transporters DctQ component" evidence="11">
    <location>
        <begin position="67"/>
        <end position="199"/>
    </location>
</feature>
<evidence type="ECO:0000256" key="1">
    <source>
        <dbReference type="ARBA" id="ARBA00004429"/>
    </source>
</evidence>
<dbReference type="Pfam" id="PF04290">
    <property type="entry name" value="DctQ"/>
    <property type="match status" value="1"/>
</dbReference>
<feature type="transmembrane region" description="Helical" evidence="9">
    <location>
        <begin position="130"/>
        <end position="151"/>
    </location>
</feature>
<evidence type="ECO:0000256" key="5">
    <source>
        <dbReference type="ARBA" id="ARBA00022692"/>
    </source>
</evidence>
<feature type="transmembrane region" description="Helical" evidence="9">
    <location>
        <begin position="171"/>
        <end position="190"/>
    </location>
</feature>
<feature type="transmembrane region" description="Helical" evidence="9">
    <location>
        <begin position="58"/>
        <end position="79"/>
    </location>
</feature>
<accession>A0A7V8FRD3</accession>
<evidence type="ECO:0000256" key="8">
    <source>
        <dbReference type="ARBA" id="ARBA00038436"/>
    </source>
</evidence>
<proteinExistence type="inferred from homology"/>
<feature type="transmembrane region" description="Helical" evidence="9">
    <location>
        <begin position="91"/>
        <end position="109"/>
    </location>
</feature>
<evidence type="ECO:0000256" key="6">
    <source>
        <dbReference type="ARBA" id="ARBA00022989"/>
    </source>
</evidence>
<comment type="similarity">
    <text evidence="8 9">Belongs to the TRAP transporter small permease family.</text>
</comment>
<name>A0A7V8FRD3_9BURK</name>
<dbReference type="PANTHER" id="PTHR35011:SF2">
    <property type="entry name" value="2,3-DIKETO-L-GULONATE TRAP TRANSPORTER SMALL PERMEASE PROTEIN YIAM"/>
    <property type="match status" value="1"/>
</dbReference>
<keyword evidence="5 9" id="KW-0812">Transmembrane</keyword>
<gene>
    <name evidence="12" type="primary">dctQ</name>
    <name evidence="12" type="ORF">GAK30_00715</name>
</gene>
<evidence type="ECO:0000256" key="7">
    <source>
        <dbReference type="ARBA" id="ARBA00023136"/>
    </source>
</evidence>
<dbReference type="PANTHER" id="PTHR35011">
    <property type="entry name" value="2,3-DIKETO-L-GULONATE TRAP TRANSPORTER SMALL PERMEASE PROTEIN YIAM"/>
    <property type="match status" value="1"/>
</dbReference>
<dbReference type="InterPro" id="IPR007387">
    <property type="entry name" value="TRAP_DctQ"/>
</dbReference>
<evidence type="ECO:0000256" key="9">
    <source>
        <dbReference type="RuleBase" id="RU369079"/>
    </source>
</evidence>
<dbReference type="GO" id="GO:0005886">
    <property type="term" value="C:plasma membrane"/>
    <property type="evidence" value="ECO:0007669"/>
    <property type="project" value="UniProtKB-SubCell"/>
</dbReference>
<keyword evidence="4 9" id="KW-0997">Cell inner membrane</keyword>
<reference evidence="13" key="1">
    <citation type="journal article" date="2020" name="MBio">
        <title>Horizontal gene transfer to a defensive symbiont with a reduced genome amongst a multipartite beetle microbiome.</title>
        <authorList>
            <person name="Waterworth S.C."/>
            <person name="Florez L.V."/>
            <person name="Rees E.R."/>
            <person name="Hertweck C."/>
            <person name="Kaltenpoth M."/>
            <person name="Kwan J.C."/>
        </authorList>
    </citation>
    <scope>NUCLEOTIDE SEQUENCE [LARGE SCALE GENOMIC DNA]</scope>
</reference>
<keyword evidence="6 9" id="KW-1133">Transmembrane helix</keyword>
<evidence type="ECO:0000256" key="10">
    <source>
        <dbReference type="SAM" id="MobiDB-lite"/>
    </source>
</evidence>
<evidence type="ECO:0000256" key="2">
    <source>
        <dbReference type="ARBA" id="ARBA00022448"/>
    </source>
</evidence>
<keyword evidence="7 9" id="KW-0472">Membrane</keyword>
<evidence type="ECO:0000256" key="3">
    <source>
        <dbReference type="ARBA" id="ARBA00022475"/>
    </source>
</evidence>
<sequence>MPLNPGEARAPAPATAPSSGALDPTARRASATETPPGQGVDDLQSDPPTRVPLKIEDWLTVIVMALLALITFANVITRYFTNQAFAWTEEFSIFLMIVLAMVAGSAAVARDRHIRIELLAERGSARRRQVLAVLAAGLTFLTFAVLAVLSTRLVWDDFQYEETSPALGLPQWWYSAWFPLLAAAIAARALGLMCRRLRRPPASGEDAGHAHPGAQA</sequence>
<evidence type="ECO:0000313" key="13">
    <source>
        <dbReference type="Proteomes" id="UP000461670"/>
    </source>
</evidence>
<keyword evidence="3" id="KW-1003">Cell membrane</keyword>
<evidence type="ECO:0000313" key="12">
    <source>
        <dbReference type="EMBL" id="KAF1023025.1"/>
    </source>
</evidence>
<evidence type="ECO:0000256" key="4">
    <source>
        <dbReference type="ARBA" id="ARBA00022519"/>
    </source>
</evidence>
<dbReference type="InterPro" id="IPR055348">
    <property type="entry name" value="DctQ"/>
</dbReference>
<evidence type="ECO:0000259" key="11">
    <source>
        <dbReference type="Pfam" id="PF04290"/>
    </source>
</evidence>
<protein>
    <recommendedName>
        <fullName evidence="9">TRAP transporter small permease protein</fullName>
    </recommendedName>
</protein>
<dbReference type="GO" id="GO:0022857">
    <property type="term" value="F:transmembrane transporter activity"/>
    <property type="evidence" value="ECO:0007669"/>
    <property type="project" value="UniProtKB-UniRule"/>
</dbReference>
<comment type="function">
    <text evidence="9">Part of the tripartite ATP-independent periplasmic (TRAP) transport system.</text>
</comment>
<feature type="compositionally biased region" description="Low complexity" evidence="10">
    <location>
        <begin position="1"/>
        <end position="21"/>
    </location>
</feature>
<dbReference type="Proteomes" id="UP000461670">
    <property type="component" value="Unassembled WGS sequence"/>
</dbReference>
<dbReference type="AlphaFoldDB" id="A0A7V8FRD3"/>
<comment type="subunit">
    <text evidence="9">The complex comprises the extracytoplasmic solute receptor protein and the two transmembrane proteins.</text>
</comment>
<dbReference type="EMBL" id="WNDQ01000007">
    <property type="protein sequence ID" value="KAF1023025.1"/>
    <property type="molecule type" value="Genomic_DNA"/>
</dbReference>
<feature type="region of interest" description="Disordered" evidence="10">
    <location>
        <begin position="1"/>
        <end position="48"/>
    </location>
</feature>